<dbReference type="SUPFAM" id="SSF51445">
    <property type="entry name" value="(Trans)glycosidases"/>
    <property type="match status" value="1"/>
</dbReference>
<sequence>MNKLLCTILIITFFSCSSNNDTTSNNDDIYKPKGLFTSSFGNETALDNKQVNGSLIRVTWSDIEPRKGEYDFSKIEQFLIPIKLRNIKWSLGIIAGGDSPNWLIDDYGAEYFEITRVDEALKRIPKIWDSKVNERLAYLAQALADSFADDEDLVLVYVPQMTANGIEGHFNGVPTAQLTNVGLTADNWVKSVKETTKIFANAFSNKAIAVEIHDVMDNTSIPKQIMTDLWNDNDLNHRVGAAIWWISGKTTYQANLLEALTIFPGDIYAQAIGRSDQIERFEDDDFTSIFNQAKTIGIRYIELWEYEFVNNTFPLDFENFNNYSNITFE</sequence>
<organism evidence="4 5">
    <name type="scientific">Pseudalgibacter alginicilyticus</name>
    <dbReference type="NCBI Taxonomy" id="1736674"/>
    <lineage>
        <taxon>Bacteria</taxon>
        <taxon>Pseudomonadati</taxon>
        <taxon>Bacteroidota</taxon>
        <taxon>Flavobacteriia</taxon>
        <taxon>Flavobacteriales</taxon>
        <taxon>Flavobacteriaceae</taxon>
        <taxon>Pseudalgibacter</taxon>
    </lineage>
</organism>
<dbReference type="Gene3D" id="3.20.20.80">
    <property type="entry name" value="Glycosidases"/>
    <property type="match status" value="1"/>
</dbReference>
<dbReference type="GO" id="GO:0004565">
    <property type="term" value="F:beta-galactosidase activity"/>
    <property type="evidence" value="ECO:0007669"/>
    <property type="project" value="InterPro"/>
</dbReference>
<dbReference type="InterPro" id="IPR013529">
    <property type="entry name" value="Glyco_hydro_42_N"/>
</dbReference>
<keyword evidence="5" id="KW-1185">Reference proteome</keyword>
<keyword evidence="2" id="KW-0326">Glycosidase</keyword>
<evidence type="ECO:0000313" key="4">
    <source>
        <dbReference type="EMBL" id="ALJ06324.1"/>
    </source>
</evidence>
<gene>
    <name evidence="4" type="ORF">APS56_14785</name>
</gene>
<evidence type="ECO:0000256" key="2">
    <source>
        <dbReference type="ARBA" id="ARBA00023295"/>
    </source>
</evidence>
<dbReference type="GO" id="GO:0009341">
    <property type="term" value="C:beta-galactosidase complex"/>
    <property type="evidence" value="ECO:0007669"/>
    <property type="project" value="InterPro"/>
</dbReference>
<dbReference type="RefSeq" id="WP_054730039.1">
    <property type="nucleotide sequence ID" value="NZ_CP012898.1"/>
</dbReference>
<keyword evidence="1" id="KW-0378">Hydrolase</keyword>
<proteinExistence type="predicted"/>
<dbReference type="STRING" id="1736674.APS56_14785"/>
<dbReference type="PATRIC" id="fig|1736674.3.peg.3019"/>
<accession>A0A0P0CJB5</accession>
<dbReference type="KEGG" id="ahz:APS56_14785"/>
<evidence type="ECO:0000313" key="5">
    <source>
        <dbReference type="Proteomes" id="UP000057981"/>
    </source>
</evidence>
<dbReference type="PROSITE" id="PS51257">
    <property type="entry name" value="PROKAR_LIPOPROTEIN"/>
    <property type="match status" value="1"/>
</dbReference>
<dbReference type="EMBL" id="CP012898">
    <property type="protein sequence ID" value="ALJ06324.1"/>
    <property type="molecule type" value="Genomic_DNA"/>
</dbReference>
<dbReference type="Pfam" id="PF02449">
    <property type="entry name" value="Glyco_hydro_42"/>
    <property type="match status" value="1"/>
</dbReference>
<dbReference type="GO" id="GO:0005975">
    <property type="term" value="P:carbohydrate metabolic process"/>
    <property type="evidence" value="ECO:0007669"/>
    <property type="project" value="InterPro"/>
</dbReference>
<reference evidence="4 5" key="1">
    <citation type="submission" date="2015-10" db="EMBL/GenBank/DDBJ databases">
        <authorList>
            <person name="Gilbert D.G."/>
        </authorList>
    </citation>
    <scope>NUCLEOTIDE SEQUENCE [LARGE SCALE GENOMIC DNA]</scope>
    <source>
        <strain evidence="5">HZ-22</strain>
    </source>
</reference>
<evidence type="ECO:0000259" key="3">
    <source>
        <dbReference type="Pfam" id="PF02449"/>
    </source>
</evidence>
<dbReference type="InterPro" id="IPR017853">
    <property type="entry name" value="GH"/>
</dbReference>
<protein>
    <recommendedName>
        <fullName evidence="3">Glycoside hydrolase family 42 N-terminal domain-containing protein</fullName>
    </recommendedName>
</protein>
<dbReference type="AlphaFoldDB" id="A0A0P0CJB5"/>
<evidence type="ECO:0000256" key="1">
    <source>
        <dbReference type="ARBA" id="ARBA00022801"/>
    </source>
</evidence>
<name>A0A0P0CJB5_9FLAO</name>
<dbReference type="OrthoDB" id="4047605at2"/>
<dbReference type="Proteomes" id="UP000057981">
    <property type="component" value="Chromosome"/>
</dbReference>
<feature type="domain" description="Glycoside hydrolase family 42 N-terminal" evidence="3">
    <location>
        <begin position="57"/>
        <end position="113"/>
    </location>
</feature>